<dbReference type="HOGENOM" id="CLU_1243011_0_0_2"/>
<dbReference type="EMBL" id="KE356561">
    <property type="protein sequence ID" value="ERG95199.1"/>
    <property type="molecule type" value="Genomic_DNA"/>
</dbReference>
<dbReference type="AlphaFoldDB" id="U1MXJ3"/>
<dbReference type="STRING" id="1238425.J07HQW2_01648"/>
<protein>
    <recommendedName>
        <fullName evidence="4">Cdc6 AAA+ ATPase-type lid domain-containing protein</fullName>
    </recommendedName>
</protein>
<name>U1MXJ3_9EURY</name>
<dbReference type="Proteomes" id="UP000030710">
    <property type="component" value="Unassembled WGS sequence"/>
</dbReference>
<reference evidence="5 6" key="1">
    <citation type="journal article" date="2013" name="PLoS ONE">
        <title>Assembly-driven community genomics of a hypersaline microbial ecosystem.</title>
        <authorList>
            <person name="Podell S."/>
            <person name="Ugalde J.A."/>
            <person name="Narasingarao P."/>
            <person name="Banfield J.F."/>
            <person name="Heidelberg K.B."/>
            <person name="Allen E.E."/>
        </authorList>
    </citation>
    <scope>NUCLEOTIDE SEQUENCE [LARGE SCALE GENOMIC DNA]</scope>
    <source>
        <strain evidence="6">J07HQW2</strain>
    </source>
</reference>
<dbReference type="GO" id="GO:0006260">
    <property type="term" value="P:DNA replication"/>
    <property type="evidence" value="ECO:0007669"/>
    <property type="project" value="UniProtKB-KW"/>
</dbReference>
<evidence type="ECO:0000256" key="3">
    <source>
        <dbReference type="ARBA" id="ARBA00022840"/>
    </source>
</evidence>
<dbReference type="PANTHER" id="PTHR10763">
    <property type="entry name" value="CELL DIVISION CONTROL PROTEIN 6-RELATED"/>
    <property type="match status" value="1"/>
</dbReference>
<evidence type="ECO:0000313" key="6">
    <source>
        <dbReference type="Proteomes" id="UP000030710"/>
    </source>
</evidence>
<sequence length="222" mass="25392">MSYRVTPVEAVERSQRDSVQLERYPRLQVSRHVLYRVSSNENEWTANAHTVDPPQGNRRRRLSRYCVEMIDAADVDASLVILDEIDRLDGDELLRSISRAQESRKADGFIGAICISNKIEHRERVSERVDSSLQDNEPVFGPYGARQLEAILTRRRDAFAEDLLQEKVIPKTVVLSAREHGDARKAIDMLYEAGRLAEKERAEHVTEAHVDAALEKAQINRF</sequence>
<dbReference type="Gene3D" id="3.40.50.300">
    <property type="entry name" value="P-loop containing nucleotide triphosphate hydrolases"/>
    <property type="match status" value="1"/>
</dbReference>
<accession>U1MXJ3</accession>
<evidence type="ECO:0000313" key="5">
    <source>
        <dbReference type="EMBL" id="ERG95199.1"/>
    </source>
</evidence>
<evidence type="ECO:0000256" key="1">
    <source>
        <dbReference type="ARBA" id="ARBA00022705"/>
    </source>
</evidence>
<keyword evidence="3" id="KW-0067">ATP-binding</keyword>
<proteinExistence type="predicted"/>
<feature type="domain" description="Cdc6 AAA+ ATPase-type lid" evidence="4">
    <location>
        <begin position="150"/>
        <end position="213"/>
    </location>
</feature>
<dbReference type="InterPro" id="IPR055237">
    <property type="entry name" value="Cdc6_lid"/>
</dbReference>
<organism evidence="5 6">
    <name type="scientific">Haloquadratum walsbyi J07HQW2</name>
    <dbReference type="NCBI Taxonomy" id="1238425"/>
    <lineage>
        <taxon>Archaea</taxon>
        <taxon>Methanobacteriati</taxon>
        <taxon>Methanobacteriota</taxon>
        <taxon>Stenosarchaea group</taxon>
        <taxon>Halobacteria</taxon>
        <taxon>Halobacteriales</taxon>
        <taxon>Haloferacaceae</taxon>
        <taxon>Haloquadratum</taxon>
    </lineage>
</organism>
<dbReference type="GO" id="GO:0005524">
    <property type="term" value="F:ATP binding"/>
    <property type="evidence" value="ECO:0007669"/>
    <property type="project" value="UniProtKB-KW"/>
</dbReference>
<dbReference type="Pfam" id="PF22703">
    <property type="entry name" value="Cdc6_lid"/>
    <property type="match status" value="1"/>
</dbReference>
<keyword evidence="1" id="KW-0235">DNA replication</keyword>
<dbReference type="InterPro" id="IPR027417">
    <property type="entry name" value="P-loop_NTPase"/>
</dbReference>
<dbReference type="eggNOG" id="arCOG00467">
    <property type="taxonomic scope" value="Archaea"/>
</dbReference>
<dbReference type="SUPFAM" id="SSF52540">
    <property type="entry name" value="P-loop containing nucleoside triphosphate hydrolases"/>
    <property type="match status" value="1"/>
</dbReference>
<dbReference type="FunFam" id="1.10.8.60:FF:000073">
    <property type="entry name" value="ORC1-type DNA replication protein"/>
    <property type="match status" value="1"/>
</dbReference>
<dbReference type="InterPro" id="IPR050311">
    <property type="entry name" value="ORC1/CDC6"/>
</dbReference>
<dbReference type="Gene3D" id="1.10.8.60">
    <property type="match status" value="1"/>
</dbReference>
<evidence type="ECO:0000256" key="2">
    <source>
        <dbReference type="ARBA" id="ARBA00022741"/>
    </source>
</evidence>
<gene>
    <name evidence="5" type="ORF">J07HQW2_01648</name>
</gene>
<dbReference type="PANTHER" id="PTHR10763:SF22">
    <property type="entry name" value="ORC1-TYPE DNA REPLICATION PROTEIN"/>
    <property type="match status" value="1"/>
</dbReference>
<keyword evidence="2" id="KW-0547">Nucleotide-binding</keyword>
<evidence type="ECO:0000259" key="4">
    <source>
        <dbReference type="Pfam" id="PF22703"/>
    </source>
</evidence>